<gene>
    <name evidence="1" type="ORF">GTS_37170</name>
</gene>
<dbReference type="AlphaFoldDB" id="A0A4D4J964"/>
<evidence type="ECO:0000313" key="2">
    <source>
        <dbReference type="Proteomes" id="UP000298860"/>
    </source>
</evidence>
<reference evidence="2" key="1">
    <citation type="submission" date="2019-04" db="EMBL/GenBank/DDBJ databases">
        <title>Draft genome sequence of Pseudonocardiaceae bacterium SL3-2-4.</title>
        <authorList>
            <person name="Ningsih F."/>
            <person name="Yokota A."/>
            <person name="Sakai Y."/>
            <person name="Nanatani K."/>
            <person name="Yabe S."/>
            <person name="Oetari A."/>
            <person name="Sjamsuridzal W."/>
        </authorList>
    </citation>
    <scope>NUCLEOTIDE SEQUENCE [LARGE SCALE GENOMIC DNA]</scope>
    <source>
        <strain evidence="2">SL3-2-4</strain>
    </source>
</reference>
<dbReference type="Pfam" id="PF13563">
    <property type="entry name" value="2_5_RNA_ligase2"/>
    <property type="match status" value="1"/>
</dbReference>
<dbReference type="GO" id="GO:0016874">
    <property type="term" value="F:ligase activity"/>
    <property type="evidence" value="ECO:0007669"/>
    <property type="project" value="UniProtKB-KW"/>
</dbReference>
<dbReference type="Proteomes" id="UP000298860">
    <property type="component" value="Unassembled WGS sequence"/>
</dbReference>
<comment type="caution">
    <text evidence="1">The sequence shown here is derived from an EMBL/GenBank/DDBJ whole genome shotgun (WGS) entry which is preliminary data.</text>
</comment>
<sequence length="181" mass="20174">MNAKVDWVALGVCLLFDRRAERTLRGMWDRLEQLGVPTLRSHTHGLHHPHLSYVVLLDWDLDSVLAAVQRLDNHEPFEVTFDAVGAFRRGRVSLVPAVPADLVPRQQAVLQAVRDTGAVVHQHYETDRWLPHSSLAPRARLDQLPLIAAAVYDVLPLTARISRAALVDSGTGQVWPLANLP</sequence>
<keyword evidence="2" id="KW-1185">Reference proteome</keyword>
<dbReference type="Gene3D" id="3.90.1140.10">
    <property type="entry name" value="Cyclic phosphodiesterase"/>
    <property type="match status" value="1"/>
</dbReference>
<dbReference type="EMBL" id="BJFL01000020">
    <property type="protein sequence ID" value="GDY32084.1"/>
    <property type="molecule type" value="Genomic_DNA"/>
</dbReference>
<evidence type="ECO:0000313" key="1">
    <source>
        <dbReference type="EMBL" id="GDY32084.1"/>
    </source>
</evidence>
<dbReference type="SUPFAM" id="SSF55144">
    <property type="entry name" value="LigT-like"/>
    <property type="match status" value="1"/>
</dbReference>
<accession>A0A4D4J964</accession>
<name>A0A4D4J964_9PSEU</name>
<keyword evidence="1" id="KW-0436">Ligase</keyword>
<dbReference type="InterPro" id="IPR009097">
    <property type="entry name" value="Cyclic_Pdiesterase"/>
</dbReference>
<proteinExistence type="predicted"/>
<organism evidence="1 2">
    <name type="scientific">Gandjariella thermophila</name>
    <dbReference type="NCBI Taxonomy" id="1931992"/>
    <lineage>
        <taxon>Bacteria</taxon>
        <taxon>Bacillati</taxon>
        <taxon>Actinomycetota</taxon>
        <taxon>Actinomycetes</taxon>
        <taxon>Pseudonocardiales</taxon>
        <taxon>Pseudonocardiaceae</taxon>
        <taxon>Gandjariella</taxon>
    </lineage>
</organism>
<protein>
    <submittedName>
        <fullName evidence="1">2'-5' RNA ligase</fullName>
    </submittedName>
</protein>